<organism evidence="1 2">
    <name type="scientific">Natronomicrosphaera hydrolytica</name>
    <dbReference type="NCBI Taxonomy" id="3242702"/>
    <lineage>
        <taxon>Bacteria</taxon>
        <taxon>Pseudomonadati</taxon>
        <taxon>Planctomycetota</taxon>
        <taxon>Phycisphaerae</taxon>
        <taxon>Phycisphaerales</taxon>
        <taxon>Phycisphaeraceae</taxon>
        <taxon>Natronomicrosphaera</taxon>
    </lineage>
</organism>
<comment type="caution">
    <text evidence="1">The sequence shown here is derived from an EMBL/GenBank/DDBJ whole genome shotgun (WGS) entry which is preliminary data.</text>
</comment>
<name>A0ABV4U5R9_9BACT</name>
<reference evidence="1 2" key="1">
    <citation type="submission" date="2024-08" db="EMBL/GenBank/DDBJ databases">
        <title>Whole-genome sequencing of halo(alkali)philic microorganisms from hypersaline lakes.</title>
        <authorList>
            <person name="Sorokin D.Y."/>
            <person name="Merkel A.Y."/>
            <person name="Messina E."/>
            <person name="Yakimov M."/>
        </authorList>
    </citation>
    <scope>NUCLEOTIDE SEQUENCE [LARGE SCALE GENOMIC DNA]</scope>
    <source>
        <strain evidence="1 2">AB-hyl4</strain>
    </source>
</reference>
<proteinExistence type="predicted"/>
<evidence type="ECO:0000313" key="2">
    <source>
        <dbReference type="Proteomes" id="UP001575105"/>
    </source>
</evidence>
<evidence type="ECO:0000313" key="1">
    <source>
        <dbReference type="EMBL" id="MFA9478510.1"/>
    </source>
</evidence>
<gene>
    <name evidence="1" type="ORF">ACERK3_09400</name>
</gene>
<protein>
    <submittedName>
        <fullName evidence="1">Phage tail tube protein</fullName>
    </submittedName>
</protein>
<dbReference type="EMBL" id="JBGUBD010000005">
    <property type="protein sequence ID" value="MFA9478510.1"/>
    <property type="molecule type" value="Genomic_DNA"/>
</dbReference>
<keyword evidence="2" id="KW-1185">Reference proteome</keyword>
<dbReference type="Pfam" id="PF06199">
    <property type="entry name" value="Phage_tail_2"/>
    <property type="match status" value="1"/>
</dbReference>
<sequence length="145" mass="15470">MPRFKLGRKATLHYGDTDGETVGSLTEAGNVKDVTVNLGSATADATTRDNGGWRATAQTLKEAGVEFSLEARPGDDFFETLRDAYLSAEPIGMKVLDGPSGDGDGPVGDWVVTDISRSEELEGTVVYSVTCAMSRFEEWEEATAA</sequence>
<dbReference type="Proteomes" id="UP001575105">
    <property type="component" value="Unassembled WGS sequence"/>
</dbReference>
<accession>A0ABV4U5R9</accession>
<dbReference type="InterPro" id="IPR011855">
    <property type="entry name" value="Phgtail_TP901_1"/>
</dbReference>
<dbReference type="RefSeq" id="WP_425345436.1">
    <property type="nucleotide sequence ID" value="NZ_JBGUBD010000005.1"/>
</dbReference>